<dbReference type="SUPFAM" id="SSF52540">
    <property type="entry name" value="P-loop containing nucleoside triphosphate hydrolases"/>
    <property type="match status" value="2"/>
</dbReference>
<evidence type="ECO:0000256" key="4">
    <source>
        <dbReference type="ARBA" id="ARBA00022679"/>
    </source>
</evidence>
<dbReference type="GO" id="GO:0006400">
    <property type="term" value="P:tRNA modification"/>
    <property type="evidence" value="ECO:0007669"/>
    <property type="project" value="TreeGrafter"/>
</dbReference>
<accession>A0A8J7S3W2</accession>
<dbReference type="PANTHER" id="PTHR11088:SF60">
    <property type="entry name" value="TRNA DIMETHYLALLYLTRANSFERASE"/>
    <property type="match status" value="1"/>
</dbReference>
<evidence type="ECO:0000256" key="5">
    <source>
        <dbReference type="ARBA" id="ARBA00022694"/>
    </source>
</evidence>
<comment type="similarity">
    <text evidence="3 10 13">Belongs to the IPP transferase family.</text>
</comment>
<feature type="binding site" evidence="10">
    <location>
        <begin position="11"/>
        <end position="18"/>
    </location>
    <ligand>
        <name>ATP</name>
        <dbReference type="ChEBI" id="CHEBI:30616"/>
    </ligand>
</feature>
<keyword evidence="6 10" id="KW-0547">Nucleotide-binding</keyword>
<proteinExistence type="inferred from homology"/>
<evidence type="ECO:0000256" key="1">
    <source>
        <dbReference type="ARBA" id="ARBA00001946"/>
    </source>
</evidence>
<dbReference type="AlphaFoldDB" id="A0A8J7S3W2"/>
<comment type="cofactor">
    <cofactor evidence="1 10">
        <name>Mg(2+)</name>
        <dbReference type="ChEBI" id="CHEBI:18420"/>
    </cofactor>
</comment>
<dbReference type="EMBL" id="JAFIDN010000002">
    <property type="protein sequence ID" value="MBP3191518.1"/>
    <property type="molecule type" value="Genomic_DNA"/>
</dbReference>
<keyword evidence="15" id="KW-1185">Reference proteome</keyword>
<dbReference type="GO" id="GO:0005524">
    <property type="term" value="F:ATP binding"/>
    <property type="evidence" value="ECO:0007669"/>
    <property type="project" value="UniProtKB-UniRule"/>
</dbReference>
<dbReference type="GO" id="GO:0052381">
    <property type="term" value="F:tRNA dimethylallyltransferase activity"/>
    <property type="evidence" value="ECO:0007669"/>
    <property type="project" value="UniProtKB-UniRule"/>
</dbReference>
<dbReference type="InterPro" id="IPR027417">
    <property type="entry name" value="P-loop_NTPase"/>
</dbReference>
<comment type="subunit">
    <text evidence="10">Monomer.</text>
</comment>
<evidence type="ECO:0000256" key="2">
    <source>
        <dbReference type="ARBA" id="ARBA00003213"/>
    </source>
</evidence>
<dbReference type="Gene3D" id="3.40.50.300">
    <property type="entry name" value="P-loop containing nucleotide triphosphate hydrolases"/>
    <property type="match status" value="1"/>
</dbReference>
<dbReference type="Proteomes" id="UP000673975">
    <property type="component" value="Unassembled WGS sequence"/>
</dbReference>
<evidence type="ECO:0000256" key="11">
    <source>
        <dbReference type="RuleBase" id="RU003783"/>
    </source>
</evidence>
<dbReference type="PANTHER" id="PTHR11088">
    <property type="entry name" value="TRNA DIMETHYLALLYLTRANSFERASE"/>
    <property type="match status" value="1"/>
</dbReference>
<gene>
    <name evidence="10 14" type="primary">miaA</name>
    <name evidence="14" type="ORF">NATSA_02460</name>
</gene>
<evidence type="ECO:0000313" key="15">
    <source>
        <dbReference type="Proteomes" id="UP000673975"/>
    </source>
</evidence>
<keyword evidence="7 10" id="KW-0067">ATP-binding</keyword>
<comment type="caution">
    <text evidence="10">Lacks conserved residue(s) required for the propagation of feature annotation.</text>
</comment>
<dbReference type="RefSeq" id="WP_210510121.1">
    <property type="nucleotide sequence ID" value="NZ_JAFIDN010000002.1"/>
</dbReference>
<evidence type="ECO:0000256" key="8">
    <source>
        <dbReference type="ARBA" id="ARBA00022842"/>
    </source>
</evidence>
<evidence type="ECO:0000256" key="9">
    <source>
        <dbReference type="ARBA" id="ARBA00049563"/>
    </source>
</evidence>
<feature type="binding site" evidence="10">
    <location>
        <begin position="13"/>
        <end position="18"/>
    </location>
    <ligand>
        <name>substrate</name>
    </ligand>
</feature>
<evidence type="ECO:0000256" key="12">
    <source>
        <dbReference type="RuleBase" id="RU003784"/>
    </source>
</evidence>
<evidence type="ECO:0000256" key="3">
    <source>
        <dbReference type="ARBA" id="ARBA00005842"/>
    </source>
</evidence>
<name>A0A8J7S3W2_9BACT</name>
<evidence type="ECO:0000256" key="7">
    <source>
        <dbReference type="ARBA" id="ARBA00022840"/>
    </source>
</evidence>
<reference evidence="14" key="1">
    <citation type="submission" date="2021-02" db="EMBL/GenBank/DDBJ databases">
        <title>Natronogracilivirga saccharolytica gen. nov. sp. nov. a new anaerobic, haloalkiliphilic carbohydrate-fermenting bacterium from soda lake and proposing of Cyclonatronumiaceae fam. nov. in the phylum Balneolaeota.</title>
        <authorList>
            <person name="Zhilina T.N."/>
            <person name="Sorokin D.Y."/>
            <person name="Zavarzina D.G."/>
            <person name="Toshchakov S.V."/>
            <person name="Kublanov I.V."/>
        </authorList>
    </citation>
    <scope>NUCLEOTIDE SEQUENCE</scope>
    <source>
        <strain evidence="14">Z-1702</strain>
    </source>
</reference>
<dbReference type="NCBIfam" id="TIGR00174">
    <property type="entry name" value="miaA"/>
    <property type="match status" value="1"/>
</dbReference>
<feature type="site" description="Interaction with substrate tRNA" evidence="10">
    <location>
        <position position="102"/>
    </location>
</feature>
<dbReference type="Pfam" id="PF01715">
    <property type="entry name" value="IPPT"/>
    <property type="match status" value="1"/>
</dbReference>
<evidence type="ECO:0000256" key="13">
    <source>
        <dbReference type="RuleBase" id="RU003785"/>
    </source>
</evidence>
<evidence type="ECO:0000256" key="6">
    <source>
        <dbReference type="ARBA" id="ARBA00022741"/>
    </source>
</evidence>
<protein>
    <recommendedName>
        <fullName evidence="10">tRNA dimethylallyltransferase</fullName>
        <ecNumber evidence="10">2.5.1.75</ecNumber>
    </recommendedName>
    <alternativeName>
        <fullName evidence="10">Dimethylallyl diphosphate:tRNA dimethylallyltransferase</fullName>
        <shortName evidence="10">DMAPP:tRNA dimethylallyltransferase</shortName>
        <shortName evidence="10">DMATase</shortName>
    </alternativeName>
    <alternativeName>
        <fullName evidence="10">Isopentenyl-diphosphate:tRNA isopentenyltransferase</fullName>
        <shortName evidence="10">IPP transferase</shortName>
        <shortName evidence="10">IPPT</shortName>
        <shortName evidence="10">IPTase</shortName>
    </alternativeName>
</protein>
<dbReference type="EC" id="2.5.1.75" evidence="10"/>
<dbReference type="HAMAP" id="MF_00185">
    <property type="entry name" value="IPP_trans"/>
    <property type="match status" value="1"/>
</dbReference>
<evidence type="ECO:0000313" key="14">
    <source>
        <dbReference type="EMBL" id="MBP3191518.1"/>
    </source>
</evidence>
<evidence type="ECO:0000256" key="10">
    <source>
        <dbReference type="HAMAP-Rule" id="MF_00185"/>
    </source>
</evidence>
<dbReference type="InterPro" id="IPR018022">
    <property type="entry name" value="IPT"/>
</dbReference>
<keyword evidence="8 10" id="KW-0460">Magnesium</keyword>
<sequence>MSPAPVIIITGPTATGKTELSIALARLFTAPVISADARQCYKYLDIGTAKVSEAILEEIPHYHISTLYPDETFTAADFAASATEWIDDIRKTGKPAIISGGSTLYIESLIRPFDPVPPRNEENIRKLESESEKHGLEYIEQKLKKIDPEYAARVDGPNRHRMFRALDVWMQTGKPFSSFHKNHDLDMPDNTFLYCLYRDRPELHERINHRVDTMLEQGLVDEVRSILDMGYTPGLQSLQTVGYREVIEYLKDNTTEAQMTEAIKTNTRRYARRQITWFRRWKDSARWINQSHNSTDDIIHYILEDIHKLEADS</sequence>
<organism evidence="14 15">
    <name type="scientific">Natronogracilivirga saccharolytica</name>
    <dbReference type="NCBI Taxonomy" id="2812953"/>
    <lineage>
        <taxon>Bacteria</taxon>
        <taxon>Pseudomonadati</taxon>
        <taxon>Balneolota</taxon>
        <taxon>Balneolia</taxon>
        <taxon>Balneolales</taxon>
        <taxon>Cyclonatronaceae</taxon>
        <taxon>Natronogracilivirga</taxon>
    </lineage>
</organism>
<comment type="function">
    <text evidence="2 10 12">Catalyzes the transfer of a dimethylallyl group onto the adenine at position 37 in tRNAs that read codons beginning with uridine, leading to the formation of N6-(dimethylallyl)adenosine (i(6)A).</text>
</comment>
<dbReference type="Gene3D" id="1.10.20.140">
    <property type="match status" value="1"/>
</dbReference>
<comment type="catalytic activity">
    <reaction evidence="9 10 11">
        <text>adenosine(37) in tRNA + dimethylallyl diphosphate = N(6)-dimethylallyladenosine(37) in tRNA + diphosphate</text>
        <dbReference type="Rhea" id="RHEA:26482"/>
        <dbReference type="Rhea" id="RHEA-COMP:10162"/>
        <dbReference type="Rhea" id="RHEA-COMP:10375"/>
        <dbReference type="ChEBI" id="CHEBI:33019"/>
        <dbReference type="ChEBI" id="CHEBI:57623"/>
        <dbReference type="ChEBI" id="CHEBI:74411"/>
        <dbReference type="ChEBI" id="CHEBI:74415"/>
        <dbReference type="EC" id="2.5.1.75"/>
    </reaction>
</comment>
<comment type="caution">
    <text evidence="14">The sequence shown here is derived from an EMBL/GenBank/DDBJ whole genome shotgun (WGS) entry which is preliminary data.</text>
</comment>
<dbReference type="InterPro" id="IPR039657">
    <property type="entry name" value="Dimethylallyltransferase"/>
</dbReference>
<keyword evidence="5 10" id="KW-0819">tRNA processing</keyword>
<feature type="site" description="Interaction with substrate tRNA" evidence="10">
    <location>
        <position position="125"/>
    </location>
</feature>
<keyword evidence="4 10" id="KW-0808">Transferase</keyword>